<sequence>MDEPGGDTLLFTQPAAPMGPLTRKGNSRPKNKTLSDTRPGLPREVDVDAFAHGVPYSYSPSESNLDGQALIHEDASDGDQITQPPELTTDTPRSQPKRRGRPPKAASNHQHRSSAPMAVAPRPSADRRPSASSVDSFPSTQVDGTPSTLEKKTRLRARNREAAHKCRVRKQRGIEDLQTQEAAIGAVNQNLKNQYAELRSEVILLKDLVLQHSGCGCSFIESYIEDAAATLSQRSDNFTSNRHGSSSSGISPAASWSPAYTQGAGSTGFASLEDGNTRYGCIGKAVRAPATRRPRPTDHDPSWSGDAGKSLAVSPITRTNLTRGGPLPQDPRHSGAWATNGNGPNSDGVGPIFET</sequence>
<feature type="region of interest" description="Disordered" evidence="5">
    <location>
        <begin position="287"/>
        <end position="355"/>
    </location>
</feature>
<protein>
    <recommendedName>
        <fullName evidence="6">BZIP domain-containing protein</fullName>
    </recommendedName>
</protein>
<feature type="compositionally biased region" description="Polar residues" evidence="5">
    <location>
        <begin position="137"/>
        <end position="148"/>
    </location>
</feature>
<dbReference type="InterPro" id="IPR004827">
    <property type="entry name" value="bZIP"/>
</dbReference>
<dbReference type="SMART" id="SM00338">
    <property type="entry name" value="BRLZ"/>
    <property type="match status" value="1"/>
</dbReference>
<dbReference type="EMBL" id="DS572727">
    <property type="protein sequence ID" value="EGY20581.1"/>
    <property type="molecule type" value="Genomic_DNA"/>
</dbReference>
<dbReference type="PROSITE" id="PS50217">
    <property type="entry name" value="BZIP"/>
    <property type="match status" value="1"/>
</dbReference>
<name>G2XJ78_VERDV</name>
<dbReference type="CDD" id="cd14687">
    <property type="entry name" value="bZIP_ATF2"/>
    <property type="match status" value="1"/>
</dbReference>
<dbReference type="PANTHER" id="PTHR19304">
    <property type="entry name" value="CYCLIC-AMP RESPONSE ELEMENT BINDING PROTEIN"/>
    <property type="match status" value="1"/>
</dbReference>
<dbReference type="RefSeq" id="XP_009658208.1">
    <property type="nucleotide sequence ID" value="XM_009659913.1"/>
</dbReference>
<keyword evidence="2" id="KW-0805">Transcription regulation</keyword>
<dbReference type="KEGG" id="vda:VDAG_10210"/>
<dbReference type="AlphaFoldDB" id="G2XJ78"/>
<gene>
    <name evidence="7" type="ORF">VDAG_10210</name>
</gene>
<dbReference type="GO" id="GO:0005634">
    <property type="term" value="C:nucleus"/>
    <property type="evidence" value="ECO:0007669"/>
    <property type="project" value="UniProtKB-SubCell"/>
</dbReference>
<feature type="compositionally biased region" description="Polar residues" evidence="5">
    <location>
        <begin position="79"/>
        <end position="94"/>
    </location>
</feature>
<evidence type="ECO:0000256" key="1">
    <source>
        <dbReference type="ARBA" id="ARBA00004123"/>
    </source>
</evidence>
<accession>G2XJ78</accession>
<dbReference type="HOGENOM" id="CLU_066935_0_0_1"/>
<keyword evidence="4" id="KW-0539">Nucleus</keyword>
<evidence type="ECO:0000256" key="5">
    <source>
        <dbReference type="SAM" id="MobiDB-lite"/>
    </source>
</evidence>
<evidence type="ECO:0000256" key="4">
    <source>
        <dbReference type="ARBA" id="ARBA00023242"/>
    </source>
</evidence>
<proteinExistence type="predicted"/>
<reference evidence="8" key="2">
    <citation type="journal article" date="2011" name="PLoS Pathog.">
        <title>Comparative genomics yields insights into niche adaptation of plant vascular wilt pathogens.</title>
        <authorList>
            <person name="Klosterman S.J."/>
            <person name="Subbarao K.V."/>
            <person name="Kang S."/>
            <person name="Veronese P."/>
            <person name="Gold S.E."/>
            <person name="Thomma B.P.H.J."/>
            <person name="Chen Z."/>
            <person name="Henrissat B."/>
            <person name="Lee Y.-H."/>
            <person name="Park J."/>
            <person name="Garcia-Pedrajas M.D."/>
            <person name="Barbara D.J."/>
            <person name="Anchieta A."/>
            <person name="de Jonge R."/>
            <person name="Santhanam P."/>
            <person name="Maruthachalam K."/>
            <person name="Atallah Z."/>
            <person name="Amyotte S.G."/>
            <person name="Paz Z."/>
            <person name="Inderbitzin P."/>
            <person name="Hayes R.J."/>
            <person name="Heiman D.I."/>
            <person name="Young S."/>
            <person name="Zeng Q."/>
            <person name="Engels R."/>
            <person name="Galagan J."/>
            <person name="Cuomo C.A."/>
            <person name="Dobinson K.F."/>
            <person name="Ma L.-J."/>
        </authorList>
    </citation>
    <scope>NUCLEOTIDE SEQUENCE [LARGE SCALE GENOMIC DNA]</scope>
    <source>
        <strain evidence="8">VdLs.17 / ATCC MYA-4575 / FGSC 10137</strain>
    </source>
</reference>
<dbReference type="SUPFAM" id="SSF57959">
    <property type="entry name" value="Leucine zipper domain"/>
    <property type="match status" value="1"/>
</dbReference>
<feature type="domain" description="BZIP" evidence="6">
    <location>
        <begin position="149"/>
        <end position="212"/>
    </location>
</feature>
<evidence type="ECO:0000313" key="7">
    <source>
        <dbReference type="EMBL" id="EGY20581.1"/>
    </source>
</evidence>
<keyword evidence="3" id="KW-0804">Transcription</keyword>
<dbReference type="PROSITE" id="PS00036">
    <property type="entry name" value="BZIP_BASIC"/>
    <property type="match status" value="1"/>
</dbReference>
<comment type="subcellular location">
    <subcellularLocation>
        <location evidence="1">Nucleus</location>
    </subcellularLocation>
</comment>
<evidence type="ECO:0000256" key="3">
    <source>
        <dbReference type="ARBA" id="ARBA00023163"/>
    </source>
</evidence>
<feature type="region of interest" description="Disordered" evidence="5">
    <location>
        <begin position="237"/>
        <end position="258"/>
    </location>
</feature>
<dbReference type="InParanoid" id="G2XJ78"/>
<dbReference type="Pfam" id="PF00170">
    <property type="entry name" value="bZIP_1"/>
    <property type="match status" value="1"/>
</dbReference>
<dbReference type="OrthoDB" id="295274at2759"/>
<dbReference type="InterPro" id="IPR046347">
    <property type="entry name" value="bZIP_sf"/>
</dbReference>
<dbReference type="Gene3D" id="1.20.5.170">
    <property type="match status" value="1"/>
</dbReference>
<feature type="compositionally biased region" description="Low complexity" evidence="5">
    <location>
        <begin position="244"/>
        <end position="258"/>
    </location>
</feature>
<dbReference type="Proteomes" id="UP000001611">
    <property type="component" value="Unassembled WGS sequence"/>
</dbReference>
<evidence type="ECO:0000256" key="2">
    <source>
        <dbReference type="ARBA" id="ARBA00023015"/>
    </source>
</evidence>
<feature type="region of interest" description="Disordered" evidence="5">
    <location>
        <begin position="1"/>
        <end position="167"/>
    </location>
</feature>
<evidence type="ECO:0000313" key="8">
    <source>
        <dbReference type="Proteomes" id="UP000001611"/>
    </source>
</evidence>
<dbReference type="InterPro" id="IPR051027">
    <property type="entry name" value="bZIP_transcription_factors"/>
</dbReference>
<dbReference type="eggNOG" id="KOG1414">
    <property type="taxonomic scope" value="Eukaryota"/>
</dbReference>
<keyword evidence="8" id="KW-1185">Reference proteome</keyword>
<reference evidence="7 8" key="1">
    <citation type="submission" date="2008-03" db="EMBL/GenBank/DDBJ databases">
        <title>The Genome Sequence of Verticillium dahliae VdLs.17.</title>
        <authorList>
            <consortium name="The Broad Institute Genome Sequencing Platform"/>
            <person name="Ma L.-J.J."/>
            <person name="Klosterman S.J."/>
            <person name="Subbarao K."/>
            <person name="Dobinson K."/>
            <person name="Veronese P."/>
            <person name="Kang S."/>
            <person name="Gold S.E."/>
            <person name="Young S."/>
            <person name="Jaffe D."/>
            <person name="Gnerre S."/>
            <person name="Berlin A."/>
            <person name="Heiman D."/>
            <person name="Hepburn T."/>
            <person name="Sykes S."/>
            <person name="Alvarado L."/>
            <person name="Kodira C.D."/>
            <person name="Lander E."/>
            <person name="Galagan J."/>
            <person name="Nusbaum C."/>
            <person name="Birren B."/>
        </authorList>
    </citation>
    <scope>NUCLEOTIDE SEQUENCE [LARGE SCALE GENOMIC DNA]</scope>
    <source>
        <strain evidence="8">VdLs.17 / ATCC MYA-4575 / FGSC 10137</strain>
    </source>
</reference>
<dbReference type="GeneID" id="20711673"/>
<dbReference type="STRING" id="498257.G2XJ78"/>
<dbReference type="OMA" id="MHEDASD"/>
<organism evidence="7 8">
    <name type="scientific">Verticillium dahliae (strain VdLs.17 / ATCC MYA-4575 / FGSC 10137)</name>
    <name type="common">Verticillium wilt</name>
    <dbReference type="NCBI Taxonomy" id="498257"/>
    <lineage>
        <taxon>Eukaryota</taxon>
        <taxon>Fungi</taxon>
        <taxon>Dikarya</taxon>
        <taxon>Ascomycota</taxon>
        <taxon>Pezizomycotina</taxon>
        <taxon>Sordariomycetes</taxon>
        <taxon>Hypocreomycetidae</taxon>
        <taxon>Glomerellales</taxon>
        <taxon>Plectosphaerellaceae</taxon>
        <taxon>Verticillium</taxon>
    </lineage>
</organism>
<evidence type="ECO:0000259" key="6">
    <source>
        <dbReference type="PROSITE" id="PS50217"/>
    </source>
</evidence>
<dbReference type="GO" id="GO:0003700">
    <property type="term" value="F:DNA-binding transcription factor activity"/>
    <property type="evidence" value="ECO:0007669"/>
    <property type="project" value="InterPro"/>
</dbReference>